<dbReference type="EMBL" id="BARS01052624">
    <property type="protein sequence ID" value="GAG44136.1"/>
    <property type="molecule type" value="Genomic_DNA"/>
</dbReference>
<comment type="caution">
    <text evidence="1">The sequence shown here is derived from an EMBL/GenBank/DDBJ whole genome shotgun (WGS) entry which is preliminary data.</text>
</comment>
<protein>
    <submittedName>
        <fullName evidence="1">Uncharacterized protein</fullName>
    </submittedName>
</protein>
<reference evidence="1" key="1">
    <citation type="journal article" date="2014" name="Front. Microbiol.">
        <title>High frequency of phylogenetically diverse reductive dehalogenase-homologous genes in deep subseafloor sedimentary metagenomes.</title>
        <authorList>
            <person name="Kawai M."/>
            <person name="Futagami T."/>
            <person name="Toyoda A."/>
            <person name="Takaki Y."/>
            <person name="Nishi S."/>
            <person name="Hori S."/>
            <person name="Arai W."/>
            <person name="Tsubouchi T."/>
            <person name="Morono Y."/>
            <person name="Uchiyama I."/>
            <person name="Ito T."/>
            <person name="Fujiyama A."/>
            <person name="Inagaki F."/>
            <person name="Takami H."/>
        </authorList>
    </citation>
    <scope>NUCLEOTIDE SEQUENCE</scope>
    <source>
        <strain evidence="1">Expedition CK06-06</strain>
    </source>
</reference>
<accession>X0Z6D1</accession>
<evidence type="ECO:0000313" key="1">
    <source>
        <dbReference type="EMBL" id="GAG44136.1"/>
    </source>
</evidence>
<sequence>VKNYIKDNIYVTSKSTCFAVANYERTEAHFFIPIGTDAYPTRFLTYNWTDKTWALNTVASCSGGGNLNTSGVEKTMIALSTGTVHNYDYSKTNSLNDGPTPIDSYFTTPDVTISKEEYKIKRKDYKNVYVDAKGDDLDMSYSTNEGSTYPTTVTISSTPALSTTVYNLHSFNFATAARNIRFKFANTASDETYAVRFVGIEHKDVGRK</sequence>
<name>X0Z6D1_9ZZZZ</name>
<feature type="non-terminal residue" evidence="1">
    <location>
        <position position="1"/>
    </location>
</feature>
<gene>
    <name evidence="1" type="ORF">S01H1_78220</name>
</gene>
<proteinExistence type="predicted"/>
<organism evidence="1">
    <name type="scientific">marine sediment metagenome</name>
    <dbReference type="NCBI Taxonomy" id="412755"/>
    <lineage>
        <taxon>unclassified sequences</taxon>
        <taxon>metagenomes</taxon>
        <taxon>ecological metagenomes</taxon>
    </lineage>
</organism>
<dbReference type="AlphaFoldDB" id="X0Z6D1"/>